<dbReference type="InterPro" id="IPR025263">
    <property type="entry name" value="YhdP_central"/>
</dbReference>
<dbReference type="Proteomes" id="UP001069090">
    <property type="component" value="Unassembled WGS sequence"/>
</dbReference>
<dbReference type="Pfam" id="PF13116">
    <property type="entry name" value="YhdP"/>
    <property type="match status" value="1"/>
</dbReference>
<dbReference type="NCBIfam" id="TIGR02099">
    <property type="entry name" value="YhdP family protein"/>
    <property type="match status" value="1"/>
</dbReference>
<comment type="caution">
    <text evidence="2">The sequence shown here is derived from an EMBL/GenBank/DDBJ whole genome shotgun (WGS) entry which is preliminary data.</text>
</comment>
<organism evidence="2 3">
    <name type="scientific">Dasania phycosphaerae</name>
    <dbReference type="NCBI Taxonomy" id="2950436"/>
    <lineage>
        <taxon>Bacteria</taxon>
        <taxon>Pseudomonadati</taxon>
        <taxon>Pseudomonadota</taxon>
        <taxon>Gammaproteobacteria</taxon>
        <taxon>Cellvibrionales</taxon>
        <taxon>Spongiibacteraceae</taxon>
        <taxon>Dasania</taxon>
    </lineage>
</organism>
<protein>
    <submittedName>
        <fullName evidence="2">YhdP family protein</fullName>
    </submittedName>
</protein>
<keyword evidence="3" id="KW-1185">Reference proteome</keyword>
<reference evidence="2 3" key="1">
    <citation type="submission" date="2022-12" db="EMBL/GenBank/DDBJ databases">
        <title>Dasania phycosphaerae sp. nov., isolated from particulate material of the south coast of Korea.</title>
        <authorList>
            <person name="Jiang Y."/>
        </authorList>
    </citation>
    <scope>NUCLEOTIDE SEQUENCE [LARGE SCALE GENOMIC DNA]</scope>
    <source>
        <strain evidence="2 3">GY-19</strain>
    </source>
</reference>
<gene>
    <name evidence="2" type="ORF">O0V09_02290</name>
</gene>
<evidence type="ECO:0000313" key="3">
    <source>
        <dbReference type="Proteomes" id="UP001069090"/>
    </source>
</evidence>
<evidence type="ECO:0000259" key="1">
    <source>
        <dbReference type="Pfam" id="PF13116"/>
    </source>
</evidence>
<dbReference type="PANTHER" id="PTHR38690:SF1">
    <property type="entry name" value="PROTEASE"/>
    <property type="match status" value="1"/>
</dbReference>
<evidence type="ECO:0000313" key="2">
    <source>
        <dbReference type="EMBL" id="MCZ0864010.1"/>
    </source>
</evidence>
<accession>A0A9J6RI17</accession>
<dbReference type="EMBL" id="JAPTGG010000001">
    <property type="protein sequence ID" value="MCZ0864010.1"/>
    <property type="molecule type" value="Genomic_DNA"/>
</dbReference>
<dbReference type="RefSeq" id="WP_258330155.1">
    <property type="nucleotide sequence ID" value="NZ_JAPTGG010000001.1"/>
</dbReference>
<dbReference type="InterPro" id="IPR011836">
    <property type="entry name" value="YhdP"/>
</dbReference>
<name>A0A9J6RI17_9GAMM</name>
<proteinExistence type="predicted"/>
<dbReference type="PANTHER" id="PTHR38690">
    <property type="entry name" value="PROTEASE-RELATED"/>
    <property type="match status" value="1"/>
</dbReference>
<sequence length="1335" mass="146922">MIKQCTTWLRRCIKLVLLTALLLVASYASLGRYYIDYVEKYQRVLVGYFVEYTGLPVAVGSISGSWSQLSFILSFNDIVLHGSNQQVLLSIPQANFKVNPLQSLWHRRFLIDSVSVEGLTTRFKETAPGKWSLAGFEYELADNNAALDLDQLLDAVLAIDRLEFFDNHIDLQYYKDKRPKLYTGELFLRHHQGFRRIHLQANLQDAYGVDENGEQQDEPINLLIESLGDPRDKDFTAQAYVKFDAVDLVEQLPVLHSVGLKPKELTVDSTIWLDWQPGRVITVQGKMSTPLFDLGSINQQAIPTLKNVALSFRAEKNAEHEWQLWLPRIAGEWQGQALNIQESIATLGPDALAIAFTELNLQQLSTKLLSLNVLPVAAQQALSTLAPKGDLRQIKISIARKPSTEQLVKLASQFTVQAELEDVALEAWHGAPAANNIDGFLELNEQGGAVTLSSEPFEIAFPGIYANSMRFDVAKAKVAWRWDAETVYVDSGIIDVRSEYGPAVALLALRFPRQPDAGDPSMFLAVGLTDTPASNRDKFIPEVLSEDLLAWLDSSIQGGDIQQGGFIYNGSLAADGEQERSVQLYLEVANGELDYQPGWPALNNIQAQVFVDDGDVDVYSPSAVAKGIALSNTRVKVNQLADGEAWLSVAAQLEGDAQHALDIVNSGNLREIVGDAFADWQLKGDISASLNLGLPLAQHSKLQQQVVFNSYIRAGDLRLPDYRLNFKEVYGPFEYSSANGVVSSGLQGLLFNKKATVKIAQSNEQAVKVNIDGLVNMDDVEAWAQFAGMTYLRGQAQVQAELLLNSKHDHFSLSSDLKGVAIALPAPYKKASEDSADFKLNIPLGKEQTLLSMRLQNKLAAALHLTEQGVSGGALIFNPSGDEPIPEDEFVISGVLEHVNAQDVQDLLQRYLAKNAELDARAANKKSSQTQVEQSQLLAPPLRVDNLQIKQAHVFGLDLAAATVNVQQQQQAWVLELSSDKVQGLVHFPLDESQPMQLEVQSLHLSAADSDKRDAAIDENEATAFYQLKASVFDDINPADIPDIDVSIKEIYLDEALMGHLALQLRAQQNRLWVNNIYGEIRKLKLGGGDKPLSLSWLKSEQGGESQLSGAFSFADVGAVFEQWGYERTTESKSGIVAVDLSWPGAPDQWQMALSQGSISLDVKKGIFLKTAGSASGALRIVSVLNMNNILRRLRLDFTDLYKSGVSFDEVKGEFELVGGRLYIIEHLNIESPSSRFRLLGSTDLNAEVLDMDLIATLPIGKNLPWVAALMGGVPAAAIVYGASKLFENQVDKFSSAVYSLEGKWDDPQLKLKKVFDAKGQKRQQTHIKSAGGSQ</sequence>
<feature type="domain" description="YhdP central" evidence="1">
    <location>
        <begin position="11"/>
        <end position="1309"/>
    </location>
</feature>